<accession>A0A6J6U2Z8</accession>
<name>A0A6J6U2Z8_9ZZZZ</name>
<dbReference type="Pfam" id="PF22234">
    <property type="entry name" value="Rv2466c-like"/>
    <property type="match status" value="1"/>
</dbReference>
<dbReference type="Gene3D" id="3.40.30.10">
    <property type="entry name" value="Glutaredoxin"/>
    <property type="match status" value="1"/>
</dbReference>
<proteinExistence type="predicted"/>
<sequence length="86" mass="9742">MLTEHHDLVNNSSSFGVPTIRLDGGSGPAIFGPVISNMPANDDDAVNLWKSVAWLTRYENFSELKRNRTIDPDLQMFRSYMAKQKK</sequence>
<dbReference type="EMBL" id="CAEZYY010000013">
    <property type="protein sequence ID" value="CAB4753685.1"/>
    <property type="molecule type" value="Genomic_DNA"/>
</dbReference>
<organism evidence="1">
    <name type="scientific">freshwater metagenome</name>
    <dbReference type="NCBI Taxonomy" id="449393"/>
    <lineage>
        <taxon>unclassified sequences</taxon>
        <taxon>metagenomes</taxon>
        <taxon>ecological metagenomes</taxon>
    </lineage>
</organism>
<dbReference type="AlphaFoldDB" id="A0A6J6U2Z8"/>
<gene>
    <name evidence="1" type="ORF">UFOPK2806_01169</name>
</gene>
<dbReference type="InterPro" id="IPR053977">
    <property type="entry name" value="Rv2466c-like"/>
</dbReference>
<reference evidence="1" key="1">
    <citation type="submission" date="2020-05" db="EMBL/GenBank/DDBJ databases">
        <authorList>
            <person name="Chiriac C."/>
            <person name="Salcher M."/>
            <person name="Ghai R."/>
            <person name="Kavagutti S V."/>
        </authorList>
    </citation>
    <scope>NUCLEOTIDE SEQUENCE</scope>
</reference>
<evidence type="ECO:0000313" key="1">
    <source>
        <dbReference type="EMBL" id="CAB4753685.1"/>
    </source>
</evidence>
<protein>
    <submittedName>
        <fullName evidence="1">Unannotated protein</fullName>
    </submittedName>
</protein>